<keyword evidence="3" id="KW-1185">Reference proteome</keyword>
<dbReference type="Proteomes" id="UP000521943">
    <property type="component" value="Unassembled WGS sequence"/>
</dbReference>
<protein>
    <submittedName>
        <fullName evidence="2">Uncharacterized protein</fullName>
    </submittedName>
</protein>
<gene>
    <name evidence="2" type="ORF">DFP72DRAFT_922467</name>
</gene>
<feature type="chain" id="PRO_5034534907" evidence="1">
    <location>
        <begin position="24"/>
        <end position="167"/>
    </location>
</feature>
<evidence type="ECO:0000313" key="3">
    <source>
        <dbReference type="Proteomes" id="UP000521943"/>
    </source>
</evidence>
<feature type="signal peptide" evidence="1">
    <location>
        <begin position="1"/>
        <end position="23"/>
    </location>
</feature>
<evidence type="ECO:0000256" key="1">
    <source>
        <dbReference type="SAM" id="SignalP"/>
    </source>
</evidence>
<reference evidence="2 3" key="1">
    <citation type="submission" date="2020-07" db="EMBL/GenBank/DDBJ databases">
        <title>Comparative genomics of pyrophilous fungi reveals a link between fire events and developmental genes.</title>
        <authorList>
            <consortium name="DOE Joint Genome Institute"/>
            <person name="Steindorff A.S."/>
            <person name="Carver A."/>
            <person name="Calhoun S."/>
            <person name="Stillman K."/>
            <person name="Liu H."/>
            <person name="Lipzen A."/>
            <person name="Pangilinan J."/>
            <person name="Labutti K."/>
            <person name="Bruns T.D."/>
            <person name="Grigoriev I.V."/>
        </authorList>
    </citation>
    <scope>NUCLEOTIDE SEQUENCE [LARGE SCALE GENOMIC DNA]</scope>
    <source>
        <strain evidence="2 3">CBS 144469</strain>
    </source>
</reference>
<comment type="caution">
    <text evidence="2">The sequence shown here is derived from an EMBL/GenBank/DDBJ whole genome shotgun (WGS) entry which is preliminary data.</text>
</comment>
<proteinExistence type="predicted"/>
<sequence length="167" mass="18312">MLFKKLAPALSLLLVASTKLVKASPLQARTGTAADVYQYVECTFTVQEIGDKPYTFPPENYAPPWQISDYIYLITAFALAESSPGHGSYGREGPVATRDEANRSWIYRDAQVGAGFTLAETQTVLEAMPGRVEIGLGYAWLIKDVKDCVFAERVGITPPRYTAARGQ</sequence>
<name>A0A8H6HGJ8_9AGAR</name>
<dbReference type="EMBL" id="JACGCI010000090">
    <property type="protein sequence ID" value="KAF6746655.1"/>
    <property type="molecule type" value="Genomic_DNA"/>
</dbReference>
<dbReference type="AlphaFoldDB" id="A0A8H6HGJ8"/>
<accession>A0A8H6HGJ8</accession>
<organism evidence="2 3">
    <name type="scientific">Ephemerocybe angulata</name>
    <dbReference type="NCBI Taxonomy" id="980116"/>
    <lineage>
        <taxon>Eukaryota</taxon>
        <taxon>Fungi</taxon>
        <taxon>Dikarya</taxon>
        <taxon>Basidiomycota</taxon>
        <taxon>Agaricomycotina</taxon>
        <taxon>Agaricomycetes</taxon>
        <taxon>Agaricomycetidae</taxon>
        <taxon>Agaricales</taxon>
        <taxon>Agaricineae</taxon>
        <taxon>Psathyrellaceae</taxon>
        <taxon>Ephemerocybe</taxon>
    </lineage>
</organism>
<keyword evidence="1" id="KW-0732">Signal</keyword>
<evidence type="ECO:0000313" key="2">
    <source>
        <dbReference type="EMBL" id="KAF6746655.1"/>
    </source>
</evidence>